<name>A0A3N5BEV4_9BACI</name>
<dbReference type="AlphaFoldDB" id="A0A3N5BEV4"/>
<keyword evidence="4 10" id="KW-1003">Cell membrane</keyword>
<dbReference type="OrthoDB" id="2381796at2"/>
<gene>
    <name evidence="11" type="ORF">EDC24_0874</name>
</gene>
<dbReference type="EMBL" id="RKRF01000007">
    <property type="protein sequence ID" value="RPF55987.1"/>
    <property type="molecule type" value="Genomic_DNA"/>
</dbReference>
<evidence type="ECO:0000256" key="3">
    <source>
        <dbReference type="ARBA" id="ARBA00008281"/>
    </source>
</evidence>
<dbReference type="Proteomes" id="UP000276443">
    <property type="component" value="Unassembled WGS sequence"/>
</dbReference>
<dbReference type="GO" id="GO:0071973">
    <property type="term" value="P:bacterial-type flagellum-dependent cell motility"/>
    <property type="evidence" value="ECO:0007669"/>
    <property type="project" value="InterPro"/>
</dbReference>
<proteinExistence type="inferred from homology"/>
<evidence type="ECO:0000256" key="8">
    <source>
        <dbReference type="ARBA" id="ARBA00022989"/>
    </source>
</evidence>
<evidence type="ECO:0000313" key="12">
    <source>
        <dbReference type="Proteomes" id="UP000276443"/>
    </source>
</evidence>
<comment type="similarity">
    <text evidence="3 10">Belongs to the FliL family.</text>
</comment>
<evidence type="ECO:0000256" key="7">
    <source>
        <dbReference type="ARBA" id="ARBA00022779"/>
    </source>
</evidence>
<evidence type="ECO:0000256" key="1">
    <source>
        <dbReference type="ARBA" id="ARBA00002254"/>
    </source>
</evidence>
<keyword evidence="12" id="KW-1185">Reference proteome</keyword>
<evidence type="ECO:0000256" key="10">
    <source>
        <dbReference type="RuleBase" id="RU364125"/>
    </source>
</evidence>
<evidence type="ECO:0000256" key="2">
    <source>
        <dbReference type="ARBA" id="ARBA00004162"/>
    </source>
</evidence>
<evidence type="ECO:0000313" key="11">
    <source>
        <dbReference type="EMBL" id="RPF55987.1"/>
    </source>
</evidence>
<comment type="caution">
    <text evidence="11">The sequence shown here is derived from an EMBL/GenBank/DDBJ whole genome shotgun (WGS) entry which is preliminary data.</text>
</comment>
<protein>
    <recommendedName>
        <fullName evidence="10">Flagellar protein FliL</fullName>
    </recommendedName>
</protein>
<accession>A0A3N5BEV4</accession>
<evidence type="ECO:0000256" key="9">
    <source>
        <dbReference type="ARBA" id="ARBA00023136"/>
    </source>
</evidence>
<keyword evidence="11" id="KW-0969">Cilium</keyword>
<evidence type="ECO:0000256" key="6">
    <source>
        <dbReference type="ARBA" id="ARBA00022692"/>
    </source>
</evidence>
<organism evidence="11 12">
    <name type="scientific">Aquisalibacillus elongatus</name>
    <dbReference type="NCBI Taxonomy" id="485577"/>
    <lineage>
        <taxon>Bacteria</taxon>
        <taxon>Bacillati</taxon>
        <taxon>Bacillota</taxon>
        <taxon>Bacilli</taxon>
        <taxon>Bacillales</taxon>
        <taxon>Bacillaceae</taxon>
        <taxon>Aquisalibacillus</taxon>
    </lineage>
</organism>
<sequence length="140" mass="15741">MSKPIKLMVTTLIALTLVGVIAVIVLLYMDTPASGDSEPTIDEQVENSFETEEITTDLSDDKFIRIRFRIITDNESTKERLQKGENFQLNNAIIKTITVKESNDFRSGLDNIEEAVRLKLNNLLDDGLVTKVLVTDKVLQ</sequence>
<dbReference type="GO" id="GO:0006935">
    <property type="term" value="P:chemotaxis"/>
    <property type="evidence" value="ECO:0007669"/>
    <property type="project" value="UniProtKB-KW"/>
</dbReference>
<evidence type="ECO:0000256" key="5">
    <source>
        <dbReference type="ARBA" id="ARBA00022500"/>
    </source>
</evidence>
<comment type="subcellular location">
    <subcellularLocation>
        <location evidence="2">Cell membrane</location>
        <topology evidence="2">Single-pass membrane protein</topology>
    </subcellularLocation>
</comment>
<dbReference type="GO" id="GO:0009425">
    <property type="term" value="C:bacterial-type flagellum basal body"/>
    <property type="evidence" value="ECO:0007669"/>
    <property type="project" value="InterPro"/>
</dbReference>
<reference evidence="11 12" key="1">
    <citation type="submission" date="2018-11" db="EMBL/GenBank/DDBJ databases">
        <title>Genomic Encyclopedia of Type Strains, Phase IV (KMG-IV): sequencing the most valuable type-strain genomes for metagenomic binning, comparative biology and taxonomic classification.</title>
        <authorList>
            <person name="Goeker M."/>
        </authorList>
    </citation>
    <scope>NUCLEOTIDE SEQUENCE [LARGE SCALE GENOMIC DNA]</scope>
    <source>
        <strain evidence="11 12">DSM 18090</strain>
    </source>
</reference>
<keyword evidence="6" id="KW-0812">Transmembrane</keyword>
<keyword evidence="11" id="KW-0966">Cell projection</keyword>
<keyword evidence="5 10" id="KW-0145">Chemotaxis</keyword>
<dbReference type="GO" id="GO:0005886">
    <property type="term" value="C:plasma membrane"/>
    <property type="evidence" value="ECO:0007669"/>
    <property type="project" value="UniProtKB-SubCell"/>
</dbReference>
<keyword evidence="9 10" id="KW-0472">Membrane</keyword>
<comment type="function">
    <text evidence="1 10">Controls the rotational direction of flagella during chemotaxis.</text>
</comment>
<keyword evidence="7 10" id="KW-0283">Flagellar rotation</keyword>
<dbReference type="InterPro" id="IPR005503">
    <property type="entry name" value="FliL"/>
</dbReference>
<dbReference type="Pfam" id="PF03748">
    <property type="entry name" value="FliL"/>
    <property type="match status" value="1"/>
</dbReference>
<keyword evidence="11" id="KW-0282">Flagellum</keyword>
<dbReference type="RefSeq" id="WP_124220026.1">
    <property type="nucleotide sequence ID" value="NZ_RKRF01000007.1"/>
</dbReference>
<evidence type="ECO:0000256" key="4">
    <source>
        <dbReference type="ARBA" id="ARBA00022475"/>
    </source>
</evidence>
<keyword evidence="8" id="KW-1133">Transmembrane helix</keyword>